<dbReference type="SUPFAM" id="SSF51569">
    <property type="entry name" value="Aldolase"/>
    <property type="match status" value="1"/>
</dbReference>
<dbReference type="InterPro" id="IPR018225">
    <property type="entry name" value="Transaldolase_AS"/>
</dbReference>
<dbReference type="Proteomes" id="UP000490939">
    <property type="component" value="Unassembled WGS sequence"/>
</dbReference>
<proteinExistence type="predicted"/>
<evidence type="ECO:0000313" key="3">
    <source>
        <dbReference type="EMBL" id="KAE9968549.1"/>
    </source>
</evidence>
<dbReference type="GO" id="GO:0005975">
    <property type="term" value="P:carbohydrate metabolic process"/>
    <property type="evidence" value="ECO:0007669"/>
    <property type="project" value="InterPro"/>
</dbReference>
<dbReference type="AlphaFoldDB" id="A0A8H3VNV6"/>
<keyword evidence="2" id="KW-0570">Pentose shunt</keyword>
<sequence length="335" mass="36045">MNALDGLRNANSVVVADTADFSEIACFKPSEGTTNPSIIYQAALLPKYANIVQRSVAYTRGLDASLSTSERLDRAAEHLAVEFGVEIYKLTGGISTEVDVTLSFNTSATVDAALRVIELYKQHDVPKEAVRIKIAATWEGIQAARILEEKHGVSVLVTVVLGLVQAIAAAEAGASCIAPYVGPIGDWHKVNALAAQKSGTDVHVGVEKAKEMQNYLRKFGYKTKVMGAGFQSTGQVTSLAGMDLLTIPPELLRELDILDGNVPVQLTAETVSALELPRISYIDDESNFRWDFNADACAVEMSAAAMRNFAADTERLKAFLAERACSFQNSTTPVT</sequence>
<comment type="function">
    <text evidence="2">Catalyzes the rate-limiting step of the non-oxidative phase in the pentose phosphate pathway. Catalyzes the reversible conversion of sedheptulose-7-phosphate and D-glyceraldehyde 3-phosphate into erythrose-4-phosphate and beta-D-fructose 6-phosphate.</text>
</comment>
<dbReference type="EMBL" id="WNWQ01000407">
    <property type="protein sequence ID" value="KAE9968549.1"/>
    <property type="molecule type" value="Genomic_DNA"/>
</dbReference>
<dbReference type="InterPro" id="IPR013785">
    <property type="entry name" value="Aldolase_TIM"/>
</dbReference>
<dbReference type="EC" id="2.2.1.2" evidence="2"/>
<dbReference type="EMBL" id="WNWR01000144">
    <property type="protein sequence ID" value="KAE9990288.1"/>
    <property type="molecule type" value="Genomic_DNA"/>
</dbReference>
<dbReference type="PROSITE" id="PS00958">
    <property type="entry name" value="TRANSALDOLASE_2"/>
    <property type="match status" value="1"/>
</dbReference>
<comment type="pathway">
    <text evidence="2">Carbohydrate degradation; pentose phosphate pathway; D-glyceraldehyde 3-phosphate and beta-D-fructose 6-phosphate from D-ribose 5-phosphate and D-xylulose 5-phosphate (non-oxidative stage): step 2/3.</text>
</comment>
<protein>
    <recommendedName>
        <fullName evidence="2">Transaldolase</fullName>
        <ecNumber evidence="2">2.2.1.2</ecNumber>
    </recommendedName>
</protein>
<name>A0A8H3VNV6_VENIN</name>
<dbReference type="Pfam" id="PF00923">
    <property type="entry name" value="TAL_FSA"/>
    <property type="match status" value="1"/>
</dbReference>
<dbReference type="Proteomes" id="UP000433883">
    <property type="component" value="Unassembled WGS sequence"/>
</dbReference>
<dbReference type="PANTHER" id="PTHR10683:SF18">
    <property type="entry name" value="TRANSALDOLASE"/>
    <property type="match status" value="1"/>
</dbReference>
<dbReference type="GO" id="GO:0009052">
    <property type="term" value="P:pentose-phosphate shunt, non-oxidative branch"/>
    <property type="evidence" value="ECO:0007669"/>
    <property type="project" value="TreeGrafter"/>
</dbReference>
<organism evidence="4 5">
    <name type="scientific">Venturia inaequalis</name>
    <name type="common">Apple scab fungus</name>
    <dbReference type="NCBI Taxonomy" id="5025"/>
    <lineage>
        <taxon>Eukaryota</taxon>
        <taxon>Fungi</taxon>
        <taxon>Dikarya</taxon>
        <taxon>Ascomycota</taxon>
        <taxon>Pezizomycotina</taxon>
        <taxon>Dothideomycetes</taxon>
        <taxon>Pleosporomycetidae</taxon>
        <taxon>Venturiales</taxon>
        <taxon>Venturiaceae</taxon>
        <taxon>Venturia</taxon>
    </lineage>
</organism>
<dbReference type="GO" id="GO:0004801">
    <property type="term" value="F:transaldolase activity"/>
    <property type="evidence" value="ECO:0007669"/>
    <property type="project" value="UniProtKB-EC"/>
</dbReference>
<accession>A0A8H3VNV6</accession>
<dbReference type="InterPro" id="IPR001585">
    <property type="entry name" value="TAL/FSA"/>
</dbReference>
<keyword evidence="5" id="KW-1185">Reference proteome</keyword>
<comment type="caution">
    <text evidence="4">The sequence shown here is derived from an EMBL/GenBank/DDBJ whole genome shotgun (WGS) entry which is preliminary data.</text>
</comment>
<gene>
    <name evidence="3" type="ORF">BLS_005801</name>
    <name evidence="4" type="ORF">EG327_001620</name>
</gene>
<dbReference type="UniPathway" id="UPA00115">
    <property type="reaction ID" value="UER00414"/>
</dbReference>
<keyword evidence="1" id="KW-0704">Schiff base</keyword>
<dbReference type="PANTHER" id="PTHR10683">
    <property type="entry name" value="TRANSALDOLASE"/>
    <property type="match status" value="1"/>
</dbReference>
<dbReference type="Gene3D" id="3.20.20.70">
    <property type="entry name" value="Aldolase class I"/>
    <property type="match status" value="1"/>
</dbReference>
<comment type="catalytic activity">
    <reaction evidence="2">
        <text>D-sedoheptulose 7-phosphate + D-glyceraldehyde 3-phosphate = D-erythrose 4-phosphate + beta-D-fructose 6-phosphate</text>
        <dbReference type="Rhea" id="RHEA:17053"/>
        <dbReference type="ChEBI" id="CHEBI:16897"/>
        <dbReference type="ChEBI" id="CHEBI:57483"/>
        <dbReference type="ChEBI" id="CHEBI:57634"/>
        <dbReference type="ChEBI" id="CHEBI:59776"/>
        <dbReference type="EC" id="2.2.1.2"/>
    </reaction>
</comment>
<evidence type="ECO:0000313" key="4">
    <source>
        <dbReference type="EMBL" id="KAE9990288.1"/>
    </source>
</evidence>
<reference evidence="4 5" key="1">
    <citation type="submission" date="2019-07" db="EMBL/GenBank/DDBJ databases">
        <title>Venturia inaequalis Genome Resource.</title>
        <authorList>
            <person name="Lichtner F.J."/>
        </authorList>
    </citation>
    <scope>NUCLEOTIDE SEQUENCE [LARGE SCALE GENOMIC DNA]</scope>
    <source>
        <strain evidence="3">Bline_iso_100314</strain>
        <strain evidence="4 5">DMI_063113</strain>
    </source>
</reference>
<evidence type="ECO:0000256" key="2">
    <source>
        <dbReference type="RuleBase" id="RU000501"/>
    </source>
</evidence>
<evidence type="ECO:0000256" key="1">
    <source>
        <dbReference type="ARBA" id="ARBA00023270"/>
    </source>
</evidence>
<keyword evidence="2" id="KW-0808">Transferase</keyword>
<evidence type="ECO:0000313" key="5">
    <source>
        <dbReference type="Proteomes" id="UP000490939"/>
    </source>
</evidence>